<dbReference type="EMBL" id="JAFJYH010000276">
    <property type="protein sequence ID" value="KAG4414209.1"/>
    <property type="molecule type" value="Genomic_DNA"/>
</dbReference>
<organism evidence="2 3">
    <name type="scientific">Cadophora malorum</name>
    <dbReference type="NCBI Taxonomy" id="108018"/>
    <lineage>
        <taxon>Eukaryota</taxon>
        <taxon>Fungi</taxon>
        <taxon>Dikarya</taxon>
        <taxon>Ascomycota</taxon>
        <taxon>Pezizomycotina</taxon>
        <taxon>Leotiomycetes</taxon>
        <taxon>Helotiales</taxon>
        <taxon>Ploettnerulaceae</taxon>
        <taxon>Cadophora</taxon>
    </lineage>
</organism>
<evidence type="ECO:0000313" key="3">
    <source>
        <dbReference type="Proteomes" id="UP000664132"/>
    </source>
</evidence>
<gene>
    <name evidence="2" type="ORF">IFR04_012656</name>
</gene>
<feature type="region of interest" description="Disordered" evidence="1">
    <location>
        <begin position="753"/>
        <end position="773"/>
    </location>
</feature>
<protein>
    <submittedName>
        <fullName evidence="2">Uncharacterized protein</fullName>
    </submittedName>
</protein>
<keyword evidence="3" id="KW-1185">Reference proteome</keyword>
<comment type="caution">
    <text evidence="2">The sequence shown here is derived from an EMBL/GenBank/DDBJ whole genome shotgun (WGS) entry which is preliminary data.</text>
</comment>
<dbReference type="Proteomes" id="UP000664132">
    <property type="component" value="Unassembled WGS sequence"/>
</dbReference>
<feature type="compositionally biased region" description="Basic and acidic residues" evidence="1">
    <location>
        <begin position="839"/>
        <end position="852"/>
    </location>
</feature>
<dbReference type="OrthoDB" id="3538597at2759"/>
<sequence length="852" mass="96288">MSMFANGTLEAVGLNQIFGHREDEQVRLDRAVAAQLHKDIQKPDTIFGLRETRNIQNLLYDTKKRELELESGVAVQDKQLHELLDPSPLNQPISQKGDKLLFPFLVLEAKSGTSDSDWYSIQMQTAFPIKAFLDTQNRLRSATALRSKWRAGPLVWFFANKGEDWKLSAAVDYLVVDLWKGSISTRNGALQLLLLVDYIFDWARDVYRDDIIQELRTLASGENDTASIVYSDTDIYSTRQVEYSGIPDPEDVEKFKDYISNQKEYIALDSARGIVRHATFVESRYCTIFVTPDNVQTLLQSTRQTRTQQLCRHILNHMSGSMLLDLPTLVAMEKQWTGNSRVSPLDYLAQMKFYSVVSCTNYLSGSWHQVRELHVVAIAEGAWAAIVAASNLKKNRGKAARPFLADTAMMDSMLTTLQRLQAGSLAETLLAAVTRRAVKIKTIFDIENLVNIRSARSSSADTDTSYTSSVETKFSSPAVCKVVPDDGVFRDIVHYIYKSLKRGNLEPQEPFMRISKRFDQQHLLQFDVEPISTIEASLNVSDSGCVLISSSCHSHDPDRTKSEVCIYKVEGKPAAPSREELFNWLMETVETRDVYHTTQDNGTSNLTNIKEVPWNLKKTYGIYSENYDFLGFLKDLGSEIGNQSVPCMQGSLRMSAKSGSYMFTRNLIPWKDPWRLGGNVAGRMFTVYQLMVSEVCYWRTTAELLSAEDITCCELCAALLESDIGTCYECLAALREPDIPSWLENLMRGGSGFPEENEDSASSDSSSTSYLFPRTGRDQWRQNLAGYPGLEEDFDDLVDLFSQYVKFSKWASEQQRAWYMRAGTKRKRQVEDVAGGEAEAEKELHDESDGGY</sequence>
<dbReference type="AlphaFoldDB" id="A0A8H7W7Y6"/>
<evidence type="ECO:0000313" key="2">
    <source>
        <dbReference type="EMBL" id="KAG4414209.1"/>
    </source>
</evidence>
<evidence type="ECO:0000256" key="1">
    <source>
        <dbReference type="SAM" id="MobiDB-lite"/>
    </source>
</evidence>
<accession>A0A8H7W7Y6</accession>
<proteinExistence type="predicted"/>
<reference evidence="2" key="1">
    <citation type="submission" date="2021-02" db="EMBL/GenBank/DDBJ databases">
        <title>Genome sequence Cadophora malorum strain M34.</title>
        <authorList>
            <person name="Stefanovic E."/>
            <person name="Vu D."/>
            <person name="Scully C."/>
            <person name="Dijksterhuis J."/>
            <person name="Roader J."/>
            <person name="Houbraken J."/>
        </authorList>
    </citation>
    <scope>NUCLEOTIDE SEQUENCE</scope>
    <source>
        <strain evidence="2">M34</strain>
    </source>
</reference>
<feature type="region of interest" description="Disordered" evidence="1">
    <location>
        <begin position="824"/>
        <end position="852"/>
    </location>
</feature>
<name>A0A8H7W7Y6_9HELO</name>